<reference evidence="2 3" key="1">
    <citation type="journal article" date="2023" name="G3 (Bethesda)">
        <title>A chromosome-length genome assembly and annotation of blackberry (Rubus argutus, cv. 'Hillquist').</title>
        <authorList>
            <person name="Bruna T."/>
            <person name="Aryal R."/>
            <person name="Dudchenko O."/>
            <person name="Sargent D.J."/>
            <person name="Mead D."/>
            <person name="Buti M."/>
            <person name="Cavallini A."/>
            <person name="Hytonen T."/>
            <person name="Andres J."/>
            <person name="Pham M."/>
            <person name="Weisz D."/>
            <person name="Mascagni F."/>
            <person name="Usai G."/>
            <person name="Natali L."/>
            <person name="Bassil N."/>
            <person name="Fernandez G.E."/>
            <person name="Lomsadze A."/>
            <person name="Armour M."/>
            <person name="Olukolu B."/>
            <person name="Poorten T."/>
            <person name="Britton C."/>
            <person name="Davik J."/>
            <person name="Ashrafi H."/>
            <person name="Aiden E.L."/>
            <person name="Borodovsky M."/>
            <person name="Worthington M."/>
        </authorList>
    </citation>
    <scope>NUCLEOTIDE SEQUENCE [LARGE SCALE GENOMIC DNA]</scope>
    <source>
        <strain evidence="2">PI 553951</strain>
    </source>
</reference>
<feature type="coiled-coil region" evidence="1">
    <location>
        <begin position="232"/>
        <end position="294"/>
    </location>
</feature>
<gene>
    <name evidence="2" type="ORF">M0R45_004941</name>
</gene>
<organism evidence="2 3">
    <name type="scientific">Rubus argutus</name>
    <name type="common">Southern blackberry</name>
    <dbReference type="NCBI Taxonomy" id="59490"/>
    <lineage>
        <taxon>Eukaryota</taxon>
        <taxon>Viridiplantae</taxon>
        <taxon>Streptophyta</taxon>
        <taxon>Embryophyta</taxon>
        <taxon>Tracheophyta</taxon>
        <taxon>Spermatophyta</taxon>
        <taxon>Magnoliopsida</taxon>
        <taxon>eudicotyledons</taxon>
        <taxon>Gunneridae</taxon>
        <taxon>Pentapetalae</taxon>
        <taxon>rosids</taxon>
        <taxon>fabids</taxon>
        <taxon>Rosales</taxon>
        <taxon>Rosaceae</taxon>
        <taxon>Rosoideae</taxon>
        <taxon>Rosoideae incertae sedis</taxon>
        <taxon>Rubus</taxon>
    </lineage>
</organism>
<evidence type="ECO:0000256" key="1">
    <source>
        <dbReference type="SAM" id="Coils"/>
    </source>
</evidence>
<dbReference type="PANTHER" id="PTHR47344:SF1">
    <property type="entry name" value="RING ZINC FINGER PROTEIN-RELATED"/>
    <property type="match status" value="1"/>
</dbReference>
<proteinExistence type="predicted"/>
<comment type="caution">
    <text evidence="2">The sequence shown here is derived from an EMBL/GenBank/DDBJ whole genome shotgun (WGS) entry which is preliminary data.</text>
</comment>
<accession>A0AAW1YLA8</accession>
<protein>
    <submittedName>
        <fullName evidence="2">Uncharacterized protein</fullName>
    </submittedName>
</protein>
<dbReference type="AlphaFoldDB" id="A0AAW1YLA8"/>
<keyword evidence="3" id="KW-1185">Reference proteome</keyword>
<dbReference type="PANTHER" id="PTHR47344">
    <property type="entry name" value="RING ZINC FINGER PROTEIN-RELATED"/>
    <property type="match status" value="1"/>
</dbReference>
<keyword evidence="1" id="KW-0175">Coiled coil</keyword>
<evidence type="ECO:0000313" key="3">
    <source>
        <dbReference type="Proteomes" id="UP001457282"/>
    </source>
</evidence>
<dbReference type="EMBL" id="JBEDUW010000001">
    <property type="protein sequence ID" value="KAK9949418.1"/>
    <property type="molecule type" value="Genomic_DNA"/>
</dbReference>
<evidence type="ECO:0000313" key="2">
    <source>
        <dbReference type="EMBL" id="KAK9949418.1"/>
    </source>
</evidence>
<name>A0AAW1YLA8_RUBAR</name>
<dbReference type="Proteomes" id="UP001457282">
    <property type="component" value="Unassembled WGS sequence"/>
</dbReference>
<feature type="coiled-coil region" evidence="1">
    <location>
        <begin position="94"/>
        <end position="164"/>
    </location>
</feature>
<sequence length="465" mass="51531">MVNCDYYSSGKAIARFATKTSSPSLRISRSSPSAAMSSTSSVCKSRSATLTASRGTFARCASKDASQTTVARLYFESAGNSAESTFAWKCGEDSEAFRREVKELKEELSLCKEQAKKEVANLKNEALKQQTSMQEMLQMRTEAVDKLTLECSRLQERNMALTKELASFKLVSQLDLDEKEVLHLAALGNGANSKNTIDVLRKSLVMSNRNCKELMAQCNLLERGEDRLGKKLEKAKGKINILNTKVQELTDQCNLLERGEARYSRKLEKAKGKINKLKTRVQELDSAVKAKKETTALGPSDPFDTLGSMSSTCNDTAKAPADDIADVLILDDVKQVQPKLNIRKESLITRPLARPDAVILDDVNQVQPMHNTSKESPITQPLPRPVSAYFSGGLLGPDGTKRFLGKWCKRSQNNESVTSKDSSRDADHLIVLVSDEEDIKENLPRIKRCKYEAESKSSQSQECLQ</sequence>